<evidence type="ECO:0000256" key="1">
    <source>
        <dbReference type="ARBA" id="ARBA00022614"/>
    </source>
</evidence>
<comment type="caution">
    <text evidence="4">The sequence shown here is derived from an EMBL/GenBank/DDBJ whole genome shotgun (WGS) entry which is preliminary data.</text>
</comment>
<protein>
    <submittedName>
        <fullName evidence="4">Uncharacterized protein</fullName>
    </submittedName>
</protein>
<evidence type="ECO:0000313" key="5">
    <source>
        <dbReference type="Proteomes" id="UP001497382"/>
    </source>
</evidence>
<dbReference type="InterPro" id="IPR032675">
    <property type="entry name" value="LRR_dom_sf"/>
</dbReference>
<name>A0AAV2BWM2_9ARAC</name>
<accession>A0AAV2BWM2</accession>
<dbReference type="SUPFAM" id="SSF52058">
    <property type="entry name" value="L domain-like"/>
    <property type="match status" value="1"/>
</dbReference>
<sequence length="291" mass="33509">MWRLMLLTSFVILVGKGNSLTERKECPESEVHPCYCYYLSGQTYMTCQNFTDSEALRRVFSKSQSHEYTVVVIEDSILEYLPHEIIDSIRLRELQVKKTTLQQAFDQTPVALDSLHALIIDDVTIERDSIWDLLQPMESLRSLYIINHPIETLGRDFSDHVPKHLVALSLYKTETRKILPGTFAELKKLVKIEVDGGQIEVLTRDIFPTPFNGRYIFFNDQKLKEIPDGLFSQMPNLCTVSLKKNQIATLPETAFDRDITRKVSIFLNEFDQIVKGCPGRKSTEISRCGKR</sequence>
<feature type="signal peptide" evidence="3">
    <location>
        <begin position="1"/>
        <end position="19"/>
    </location>
</feature>
<evidence type="ECO:0000256" key="3">
    <source>
        <dbReference type="SAM" id="SignalP"/>
    </source>
</evidence>
<dbReference type="PANTHER" id="PTHR45712">
    <property type="entry name" value="AGAP008170-PA"/>
    <property type="match status" value="1"/>
</dbReference>
<dbReference type="InterPro" id="IPR050333">
    <property type="entry name" value="SLRP"/>
</dbReference>
<keyword evidence="2" id="KW-0677">Repeat</keyword>
<reference evidence="4 5" key="1">
    <citation type="submission" date="2024-04" db="EMBL/GenBank/DDBJ databases">
        <authorList>
            <person name="Rising A."/>
            <person name="Reimegard J."/>
            <person name="Sonavane S."/>
            <person name="Akerstrom W."/>
            <person name="Nylinder S."/>
            <person name="Hedman E."/>
            <person name="Kallberg Y."/>
        </authorList>
    </citation>
    <scope>NUCLEOTIDE SEQUENCE [LARGE SCALE GENOMIC DNA]</scope>
</reference>
<keyword evidence="3" id="KW-0732">Signal</keyword>
<feature type="chain" id="PRO_5043472108" evidence="3">
    <location>
        <begin position="20"/>
        <end position="291"/>
    </location>
</feature>
<keyword evidence="5" id="KW-1185">Reference proteome</keyword>
<dbReference type="EMBL" id="CAXIEN010000571">
    <property type="protein sequence ID" value="CAL1300686.1"/>
    <property type="molecule type" value="Genomic_DNA"/>
</dbReference>
<proteinExistence type="predicted"/>
<dbReference type="Gene3D" id="3.80.10.10">
    <property type="entry name" value="Ribonuclease Inhibitor"/>
    <property type="match status" value="1"/>
</dbReference>
<dbReference type="AlphaFoldDB" id="A0AAV2BWM2"/>
<evidence type="ECO:0000256" key="2">
    <source>
        <dbReference type="ARBA" id="ARBA00022737"/>
    </source>
</evidence>
<dbReference type="Proteomes" id="UP001497382">
    <property type="component" value="Unassembled WGS sequence"/>
</dbReference>
<dbReference type="PANTHER" id="PTHR45712:SF22">
    <property type="entry name" value="INSULIN-LIKE GROWTH FACTOR-BINDING PROTEIN COMPLEX ACID LABILE SUBUNIT"/>
    <property type="match status" value="1"/>
</dbReference>
<keyword evidence="1" id="KW-0433">Leucine-rich repeat</keyword>
<evidence type="ECO:0000313" key="4">
    <source>
        <dbReference type="EMBL" id="CAL1300686.1"/>
    </source>
</evidence>
<gene>
    <name evidence="4" type="ORF">LARSCL_LOCUS22067</name>
</gene>
<organism evidence="4 5">
    <name type="scientific">Larinioides sclopetarius</name>
    <dbReference type="NCBI Taxonomy" id="280406"/>
    <lineage>
        <taxon>Eukaryota</taxon>
        <taxon>Metazoa</taxon>
        <taxon>Ecdysozoa</taxon>
        <taxon>Arthropoda</taxon>
        <taxon>Chelicerata</taxon>
        <taxon>Arachnida</taxon>
        <taxon>Araneae</taxon>
        <taxon>Araneomorphae</taxon>
        <taxon>Entelegynae</taxon>
        <taxon>Araneoidea</taxon>
        <taxon>Araneidae</taxon>
        <taxon>Larinioides</taxon>
    </lineage>
</organism>